<organism evidence="10 11">
    <name type="scientific">Rugosimonospora africana</name>
    <dbReference type="NCBI Taxonomy" id="556532"/>
    <lineage>
        <taxon>Bacteria</taxon>
        <taxon>Bacillati</taxon>
        <taxon>Actinomycetota</taxon>
        <taxon>Actinomycetes</taxon>
        <taxon>Micromonosporales</taxon>
        <taxon>Micromonosporaceae</taxon>
        <taxon>Rugosimonospora</taxon>
    </lineage>
</organism>
<dbReference type="AlphaFoldDB" id="A0A8J3QRH7"/>
<evidence type="ECO:0000256" key="2">
    <source>
        <dbReference type="ARBA" id="ARBA00022475"/>
    </source>
</evidence>
<dbReference type="InterPro" id="IPR050250">
    <property type="entry name" value="Macrolide_Exporter_MacB"/>
</dbReference>
<feature type="transmembrane region" description="Helical" evidence="8">
    <location>
        <begin position="448"/>
        <end position="468"/>
    </location>
</feature>
<dbReference type="InterPro" id="IPR003838">
    <property type="entry name" value="ABC3_permease_C"/>
</dbReference>
<feature type="transmembrane region" description="Helical" evidence="8">
    <location>
        <begin position="347"/>
        <end position="371"/>
    </location>
</feature>
<evidence type="ECO:0000256" key="3">
    <source>
        <dbReference type="ARBA" id="ARBA00022692"/>
    </source>
</evidence>
<evidence type="ECO:0000313" key="10">
    <source>
        <dbReference type="EMBL" id="GIH14452.1"/>
    </source>
</evidence>
<protein>
    <recommendedName>
        <fullName evidence="9">ABC3 transporter permease C-terminal domain-containing protein</fullName>
    </recommendedName>
</protein>
<feature type="transmembrane region" description="Helical" evidence="8">
    <location>
        <begin position="421"/>
        <end position="442"/>
    </location>
</feature>
<comment type="caution">
    <text evidence="10">The sequence shown here is derived from an EMBL/GenBank/DDBJ whole genome shotgun (WGS) entry which is preliminary data.</text>
</comment>
<feature type="transmembrane region" description="Helical" evidence="8">
    <location>
        <begin position="702"/>
        <end position="724"/>
    </location>
</feature>
<feature type="transmembrane region" description="Helical" evidence="8">
    <location>
        <begin position="262"/>
        <end position="281"/>
    </location>
</feature>
<dbReference type="GO" id="GO:0022857">
    <property type="term" value="F:transmembrane transporter activity"/>
    <property type="evidence" value="ECO:0007669"/>
    <property type="project" value="TreeGrafter"/>
</dbReference>
<keyword evidence="2" id="KW-1003">Cell membrane</keyword>
<feature type="transmembrane region" description="Helical" evidence="8">
    <location>
        <begin position="797"/>
        <end position="820"/>
    </location>
</feature>
<dbReference type="Pfam" id="PF02687">
    <property type="entry name" value="FtsX"/>
    <property type="match status" value="2"/>
</dbReference>
<feature type="domain" description="ABC3 transporter permease C-terminal" evidence="9">
    <location>
        <begin position="260"/>
        <end position="376"/>
    </location>
</feature>
<feature type="transmembrane region" description="Helical" evidence="8">
    <location>
        <begin position="755"/>
        <end position="777"/>
    </location>
</feature>
<evidence type="ECO:0000256" key="8">
    <source>
        <dbReference type="SAM" id="Phobius"/>
    </source>
</evidence>
<feature type="transmembrane region" description="Helical" evidence="8">
    <location>
        <begin position="302"/>
        <end position="327"/>
    </location>
</feature>
<feature type="domain" description="ABC3 transporter permease C-terminal" evidence="9">
    <location>
        <begin position="707"/>
        <end position="822"/>
    </location>
</feature>
<dbReference type="GO" id="GO:0005886">
    <property type="term" value="C:plasma membrane"/>
    <property type="evidence" value="ECO:0007669"/>
    <property type="project" value="UniProtKB-SubCell"/>
</dbReference>
<evidence type="ECO:0000256" key="7">
    <source>
        <dbReference type="SAM" id="MobiDB-lite"/>
    </source>
</evidence>
<comment type="similarity">
    <text evidence="6">Belongs to the ABC-4 integral membrane protein family.</text>
</comment>
<evidence type="ECO:0000256" key="6">
    <source>
        <dbReference type="ARBA" id="ARBA00038076"/>
    </source>
</evidence>
<keyword evidence="5 8" id="KW-0472">Membrane</keyword>
<keyword evidence="4 8" id="KW-1133">Transmembrane helix</keyword>
<reference evidence="10" key="1">
    <citation type="submission" date="2021-01" db="EMBL/GenBank/DDBJ databases">
        <title>Whole genome shotgun sequence of Rugosimonospora africana NBRC 104875.</title>
        <authorList>
            <person name="Komaki H."/>
            <person name="Tamura T."/>
        </authorList>
    </citation>
    <scope>NUCLEOTIDE SEQUENCE</scope>
    <source>
        <strain evidence="10">NBRC 104875</strain>
    </source>
</reference>
<dbReference type="Proteomes" id="UP000642748">
    <property type="component" value="Unassembled WGS sequence"/>
</dbReference>
<evidence type="ECO:0000256" key="4">
    <source>
        <dbReference type="ARBA" id="ARBA00022989"/>
    </source>
</evidence>
<sequence>MIALAWHTARARKASLAGSFIALALGVALLSAMALTIASTAGSPDAPRWYPNADVVVAGAQTIRVVTGSGDDRETSTTTTGEPAALPAGLSDRLSTLDGVRQVVDYAGYAQAPGAPGDTAHPWSSAALHGYAWQAGGPPTDPGQVVLSAPTAHRPGDMVAVQTVLGTRELTVSGVLRTDAPAALYVTDPLAAQLAGGRIRAVALLREPGTGTTVATIAKRARAITGTQARVLTGDRRAEAEPDPDRDLFAVAASLLGTTSGLAGFVSVFVVAGTFAYAVAARRREFGLLRTAGATPRQVRRLVLSEAMVVGVLAGVAGDALGTVLAPPFAHWLARSGFAPRDFTAHVIFWPLAAAFGVGLLVALAGAALAARRAGRVRPAEALREAAIDRHAMTLSRALVGLAALGGSVPMMVVLTHTRSADGAALILVVAMLLIVGLAMFAPLLIPPLIWLFTAPLSGAPGATAMLARRNAIAGVRRTAATAAPILVTVGIAGSSLAGFATLAGTQSDAAHSRITASAVVLPAGGQDGLSDATVAAVRAVPGVTAAVPALDTSVYLRDSDEAEDYDARYLPGPELAGVLDLPVSAGNLADLTGTDTVAVPAGKGRLGQTVALWLDDSVRVRLRVVAVLANQIDLADTVLLPWALRDGHTARPLADTVYLGLSGTADRAAVARAAATGGGALLSTADYLSTVDDEQNSVNNAAMTAVLGLALIYTIISIANTLVMATGERGRELAALRLAGATPRQVRRMIGLESVLVAAIGILLGGVVTAVTLLGMHRGLAPVAPAVQVAIPWRTVGAIAGVCLLVAVLASLIPAAVALRRPAVDSAAVRQ</sequence>
<dbReference type="PANTHER" id="PTHR30572">
    <property type="entry name" value="MEMBRANE COMPONENT OF TRANSPORTER-RELATED"/>
    <property type="match status" value="1"/>
</dbReference>
<evidence type="ECO:0000259" key="9">
    <source>
        <dbReference type="Pfam" id="PF02687"/>
    </source>
</evidence>
<keyword evidence="3 8" id="KW-0812">Transmembrane</keyword>
<feature type="transmembrane region" description="Helical" evidence="8">
    <location>
        <begin position="480"/>
        <end position="504"/>
    </location>
</feature>
<evidence type="ECO:0000256" key="1">
    <source>
        <dbReference type="ARBA" id="ARBA00004651"/>
    </source>
</evidence>
<dbReference type="PANTHER" id="PTHR30572:SF4">
    <property type="entry name" value="ABC TRANSPORTER PERMEASE YTRF"/>
    <property type="match status" value="1"/>
</dbReference>
<feature type="region of interest" description="Disordered" evidence="7">
    <location>
        <begin position="67"/>
        <end position="88"/>
    </location>
</feature>
<evidence type="ECO:0000256" key="5">
    <source>
        <dbReference type="ARBA" id="ARBA00023136"/>
    </source>
</evidence>
<name>A0A8J3QRH7_9ACTN</name>
<evidence type="ECO:0000313" key="11">
    <source>
        <dbReference type="Proteomes" id="UP000642748"/>
    </source>
</evidence>
<keyword evidence="11" id="KW-1185">Reference proteome</keyword>
<comment type="subcellular location">
    <subcellularLocation>
        <location evidence="1">Cell membrane</location>
        <topology evidence="1">Multi-pass membrane protein</topology>
    </subcellularLocation>
</comment>
<dbReference type="EMBL" id="BONZ01000025">
    <property type="protein sequence ID" value="GIH14452.1"/>
    <property type="molecule type" value="Genomic_DNA"/>
</dbReference>
<gene>
    <name evidence="10" type="ORF">Raf01_26240</name>
</gene>
<dbReference type="RefSeq" id="WP_203918121.1">
    <property type="nucleotide sequence ID" value="NZ_BONZ01000025.1"/>
</dbReference>
<proteinExistence type="inferred from homology"/>
<accession>A0A8J3QRH7</accession>